<protein>
    <submittedName>
        <fullName evidence="2">DgyrCDS13092</fullName>
    </submittedName>
</protein>
<gene>
    <name evidence="2" type="ORF">DGYR_LOCUS12316</name>
</gene>
<dbReference type="InterPro" id="IPR024079">
    <property type="entry name" value="MetalloPept_cat_dom_sf"/>
</dbReference>
<dbReference type="PROSITE" id="PS51885">
    <property type="entry name" value="NEPRILYSIN"/>
    <property type="match status" value="1"/>
</dbReference>
<feature type="transmembrane region" description="Helical" evidence="1">
    <location>
        <begin position="22"/>
        <end position="46"/>
    </location>
</feature>
<dbReference type="Proteomes" id="UP000549394">
    <property type="component" value="Unassembled WGS sequence"/>
</dbReference>
<keyword evidence="1" id="KW-1133">Transmembrane helix</keyword>
<reference evidence="2 3" key="1">
    <citation type="submission" date="2020-08" db="EMBL/GenBank/DDBJ databases">
        <authorList>
            <person name="Hejnol A."/>
        </authorList>
    </citation>
    <scope>NUCLEOTIDE SEQUENCE [LARGE SCALE GENOMIC DNA]</scope>
</reference>
<comment type="caution">
    <text evidence="2">The sequence shown here is derived from an EMBL/GenBank/DDBJ whole genome shotgun (WGS) entry which is preliminary data.</text>
</comment>
<evidence type="ECO:0000313" key="3">
    <source>
        <dbReference type="Proteomes" id="UP000549394"/>
    </source>
</evidence>
<organism evidence="2 3">
    <name type="scientific">Dimorphilus gyrociliatus</name>
    <dbReference type="NCBI Taxonomy" id="2664684"/>
    <lineage>
        <taxon>Eukaryota</taxon>
        <taxon>Metazoa</taxon>
        <taxon>Spiralia</taxon>
        <taxon>Lophotrochozoa</taxon>
        <taxon>Annelida</taxon>
        <taxon>Polychaeta</taxon>
        <taxon>Polychaeta incertae sedis</taxon>
        <taxon>Dinophilidae</taxon>
        <taxon>Dimorphilus</taxon>
    </lineage>
</organism>
<keyword evidence="3" id="KW-1185">Reference proteome</keyword>
<dbReference type="OrthoDB" id="6160024at2759"/>
<dbReference type="InterPro" id="IPR000718">
    <property type="entry name" value="Peptidase_M13"/>
</dbReference>
<evidence type="ECO:0000256" key="1">
    <source>
        <dbReference type="SAM" id="Phobius"/>
    </source>
</evidence>
<dbReference type="GO" id="GO:0004222">
    <property type="term" value="F:metalloendopeptidase activity"/>
    <property type="evidence" value="ECO:0007669"/>
    <property type="project" value="InterPro"/>
</dbReference>
<sequence length="181" mass="21084">MNEETSYILRIRVYAQHYKESIVATLSILLITISVFLVAGIGVVAVKLSSIQQKFIVHPESIWAERYLLDNVNLSAKIESSFSNGNYECNTGECLRMTAKISENMDRRVSPCEDFYQYACGGFINRNQYPQQEFYSVKYTIKESLKYDIWMKIKNELMKPVRKCNFKLMNKYGVLEEEILL</sequence>
<dbReference type="GO" id="GO:0005886">
    <property type="term" value="C:plasma membrane"/>
    <property type="evidence" value="ECO:0007669"/>
    <property type="project" value="TreeGrafter"/>
</dbReference>
<evidence type="ECO:0000313" key="2">
    <source>
        <dbReference type="EMBL" id="CAD5124833.1"/>
    </source>
</evidence>
<dbReference type="AlphaFoldDB" id="A0A7I8W9Q0"/>
<dbReference type="PANTHER" id="PTHR11733:SF167">
    <property type="entry name" value="FI17812P1-RELATED"/>
    <property type="match status" value="1"/>
</dbReference>
<accession>A0A7I8W9Q0</accession>
<dbReference type="EMBL" id="CAJFCJ010000023">
    <property type="protein sequence ID" value="CAD5124833.1"/>
    <property type="molecule type" value="Genomic_DNA"/>
</dbReference>
<dbReference type="GO" id="GO:0016485">
    <property type="term" value="P:protein processing"/>
    <property type="evidence" value="ECO:0007669"/>
    <property type="project" value="TreeGrafter"/>
</dbReference>
<dbReference type="InterPro" id="IPR042089">
    <property type="entry name" value="Peptidase_M13_dom_2"/>
</dbReference>
<keyword evidence="1" id="KW-0472">Membrane</keyword>
<proteinExistence type="predicted"/>
<dbReference type="SUPFAM" id="SSF55486">
    <property type="entry name" value="Metalloproteases ('zincins'), catalytic domain"/>
    <property type="match status" value="1"/>
</dbReference>
<dbReference type="Gene3D" id="3.40.390.10">
    <property type="entry name" value="Collagenase (Catalytic Domain)"/>
    <property type="match status" value="1"/>
</dbReference>
<name>A0A7I8W9Q0_9ANNE</name>
<keyword evidence="1" id="KW-0812">Transmembrane</keyword>
<dbReference type="PANTHER" id="PTHR11733">
    <property type="entry name" value="ZINC METALLOPROTEASE FAMILY M13 NEPRILYSIN-RELATED"/>
    <property type="match status" value="1"/>
</dbReference>
<dbReference type="Gene3D" id="1.10.1380.10">
    <property type="entry name" value="Neutral endopeptidase , domain2"/>
    <property type="match status" value="1"/>
</dbReference>